<dbReference type="SMART" id="SM00355">
    <property type="entry name" value="ZnF_C2H2"/>
    <property type="match status" value="3"/>
</dbReference>
<dbReference type="EMBL" id="ML213629">
    <property type="protein sequence ID" value="TFK34672.1"/>
    <property type="molecule type" value="Genomic_DNA"/>
</dbReference>
<evidence type="ECO:0000313" key="8">
    <source>
        <dbReference type="EMBL" id="TFK34672.1"/>
    </source>
</evidence>
<dbReference type="Proteomes" id="UP000308652">
    <property type="component" value="Unassembled WGS sequence"/>
</dbReference>
<dbReference type="PROSITE" id="PS00028">
    <property type="entry name" value="ZINC_FINGER_C2H2_1"/>
    <property type="match status" value="1"/>
</dbReference>
<dbReference type="PANTHER" id="PTHR24403">
    <property type="entry name" value="ZINC FINGER PROTEIN"/>
    <property type="match status" value="1"/>
</dbReference>
<evidence type="ECO:0000256" key="2">
    <source>
        <dbReference type="ARBA" id="ARBA00022737"/>
    </source>
</evidence>
<evidence type="ECO:0000256" key="6">
    <source>
        <dbReference type="SAM" id="MobiDB-lite"/>
    </source>
</evidence>
<keyword evidence="2" id="KW-0677">Repeat</keyword>
<sequence length="362" mass="40066">MAPFTNKAKAIAAKVQCTLCAITLSRKSDMRRHMLIHKSSDKDLYKCDYAGCSYAALQKKNLETHTLTHTGEKPYACPSCSFATADPGSLTRHRKTKHNYVPTGKSSCKVAATKKSSRHEPYSRSRSSSQSTDSSWSTSSPSSSYSFPTPPATSDPSIFELSDIRLEEESIGTCAWNWAEEIQKIQNACFFPFSSEPDFLSEDSFKQLFPAVETVQNLQGFEREKPLIEMFSSAIPTSMDFNGSFILDNAIAHVSPSTTTVDVLNLVTSASQCQPTFFPVKEEQQTPFYLPSPSLIPRAPVFDYEQLDLNDFSAASLSSSPFDFNDFGTTPSPEPSALFDFNTTYDTTVSFDSLDSSLLYGY</sequence>
<evidence type="ECO:0000256" key="4">
    <source>
        <dbReference type="ARBA" id="ARBA00022833"/>
    </source>
</evidence>
<evidence type="ECO:0000256" key="5">
    <source>
        <dbReference type="PROSITE-ProRule" id="PRU00042"/>
    </source>
</evidence>
<evidence type="ECO:0000256" key="3">
    <source>
        <dbReference type="ARBA" id="ARBA00022771"/>
    </source>
</evidence>
<keyword evidence="9" id="KW-1185">Reference proteome</keyword>
<organism evidence="8 9">
    <name type="scientific">Crucibulum laeve</name>
    <dbReference type="NCBI Taxonomy" id="68775"/>
    <lineage>
        <taxon>Eukaryota</taxon>
        <taxon>Fungi</taxon>
        <taxon>Dikarya</taxon>
        <taxon>Basidiomycota</taxon>
        <taxon>Agaricomycotina</taxon>
        <taxon>Agaricomycetes</taxon>
        <taxon>Agaricomycetidae</taxon>
        <taxon>Agaricales</taxon>
        <taxon>Agaricineae</taxon>
        <taxon>Nidulariaceae</taxon>
        <taxon>Crucibulum</taxon>
    </lineage>
</organism>
<evidence type="ECO:0000256" key="1">
    <source>
        <dbReference type="ARBA" id="ARBA00022723"/>
    </source>
</evidence>
<keyword evidence="1" id="KW-0479">Metal-binding</keyword>
<dbReference type="InterPro" id="IPR050688">
    <property type="entry name" value="Zinc_finger/UBP_domain"/>
</dbReference>
<dbReference type="OrthoDB" id="654211at2759"/>
<feature type="region of interest" description="Disordered" evidence="6">
    <location>
        <begin position="88"/>
        <end position="154"/>
    </location>
</feature>
<dbReference type="PANTHER" id="PTHR24403:SF109">
    <property type="entry name" value="ZINC FINGER PROTEIN 845-LIKE"/>
    <property type="match status" value="1"/>
</dbReference>
<evidence type="ECO:0000313" key="9">
    <source>
        <dbReference type="Proteomes" id="UP000308652"/>
    </source>
</evidence>
<dbReference type="Pfam" id="PF13909">
    <property type="entry name" value="zf-H2C2_5"/>
    <property type="match status" value="1"/>
</dbReference>
<reference evidence="8 9" key="1">
    <citation type="journal article" date="2019" name="Nat. Ecol. Evol.">
        <title>Megaphylogeny resolves global patterns of mushroom evolution.</title>
        <authorList>
            <person name="Varga T."/>
            <person name="Krizsan K."/>
            <person name="Foldi C."/>
            <person name="Dima B."/>
            <person name="Sanchez-Garcia M."/>
            <person name="Sanchez-Ramirez S."/>
            <person name="Szollosi G.J."/>
            <person name="Szarkandi J.G."/>
            <person name="Papp V."/>
            <person name="Albert L."/>
            <person name="Andreopoulos W."/>
            <person name="Angelini C."/>
            <person name="Antonin V."/>
            <person name="Barry K.W."/>
            <person name="Bougher N.L."/>
            <person name="Buchanan P."/>
            <person name="Buyck B."/>
            <person name="Bense V."/>
            <person name="Catcheside P."/>
            <person name="Chovatia M."/>
            <person name="Cooper J."/>
            <person name="Damon W."/>
            <person name="Desjardin D."/>
            <person name="Finy P."/>
            <person name="Geml J."/>
            <person name="Haridas S."/>
            <person name="Hughes K."/>
            <person name="Justo A."/>
            <person name="Karasinski D."/>
            <person name="Kautmanova I."/>
            <person name="Kiss B."/>
            <person name="Kocsube S."/>
            <person name="Kotiranta H."/>
            <person name="LaButti K.M."/>
            <person name="Lechner B.E."/>
            <person name="Liimatainen K."/>
            <person name="Lipzen A."/>
            <person name="Lukacs Z."/>
            <person name="Mihaltcheva S."/>
            <person name="Morgado L.N."/>
            <person name="Niskanen T."/>
            <person name="Noordeloos M.E."/>
            <person name="Ohm R.A."/>
            <person name="Ortiz-Santana B."/>
            <person name="Ovrebo C."/>
            <person name="Racz N."/>
            <person name="Riley R."/>
            <person name="Savchenko A."/>
            <person name="Shiryaev A."/>
            <person name="Soop K."/>
            <person name="Spirin V."/>
            <person name="Szebenyi C."/>
            <person name="Tomsovsky M."/>
            <person name="Tulloss R.E."/>
            <person name="Uehling J."/>
            <person name="Grigoriev I.V."/>
            <person name="Vagvolgyi C."/>
            <person name="Papp T."/>
            <person name="Martin F.M."/>
            <person name="Miettinen O."/>
            <person name="Hibbett D.S."/>
            <person name="Nagy L.G."/>
        </authorList>
    </citation>
    <scope>NUCLEOTIDE SEQUENCE [LARGE SCALE GENOMIC DNA]</scope>
    <source>
        <strain evidence="8 9">CBS 166.37</strain>
    </source>
</reference>
<dbReference type="InterPro" id="IPR036236">
    <property type="entry name" value="Znf_C2H2_sf"/>
</dbReference>
<gene>
    <name evidence="8" type="ORF">BDQ12DRAFT_715178</name>
</gene>
<dbReference type="GO" id="GO:0005634">
    <property type="term" value="C:nucleus"/>
    <property type="evidence" value="ECO:0007669"/>
    <property type="project" value="TreeGrafter"/>
</dbReference>
<accession>A0A5C3LPI8</accession>
<feature type="domain" description="C2H2-type" evidence="7">
    <location>
        <begin position="15"/>
        <end position="42"/>
    </location>
</feature>
<evidence type="ECO:0000259" key="7">
    <source>
        <dbReference type="PROSITE" id="PS50157"/>
    </source>
</evidence>
<proteinExistence type="predicted"/>
<dbReference type="GO" id="GO:0008270">
    <property type="term" value="F:zinc ion binding"/>
    <property type="evidence" value="ECO:0007669"/>
    <property type="project" value="UniProtKB-KW"/>
</dbReference>
<keyword evidence="4" id="KW-0862">Zinc</keyword>
<dbReference type="AlphaFoldDB" id="A0A5C3LPI8"/>
<dbReference type="GO" id="GO:0045944">
    <property type="term" value="P:positive regulation of transcription by RNA polymerase II"/>
    <property type="evidence" value="ECO:0007669"/>
    <property type="project" value="TreeGrafter"/>
</dbReference>
<dbReference type="PROSITE" id="PS50157">
    <property type="entry name" value="ZINC_FINGER_C2H2_2"/>
    <property type="match status" value="2"/>
</dbReference>
<name>A0A5C3LPI8_9AGAR</name>
<dbReference type="STRING" id="68775.A0A5C3LPI8"/>
<dbReference type="Gene3D" id="3.30.160.60">
    <property type="entry name" value="Classic Zinc Finger"/>
    <property type="match status" value="2"/>
</dbReference>
<feature type="domain" description="C2H2-type" evidence="7">
    <location>
        <begin position="45"/>
        <end position="74"/>
    </location>
</feature>
<dbReference type="InterPro" id="IPR013087">
    <property type="entry name" value="Znf_C2H2_type"/>
</dbReference>
<keyword evidence="3 5" id="KW-0863">Zinc-finger</keyword>
<dbReference type="Pfam" id="PF00096">
    <property type="entry name" value="zf-C2H2"/>
    <property type="match status" value="1"/>
</dbReference>
<feature type="compositionally biased region" description="Low complexity" evidence="6">
    <location>
        <begin position="124"/>
        <end position="147"/>
    </location>
</feature>
<dbReference type="SUPFAM" id="SSF57667">
    <property type="entry name" value="beta-beta-alpha zinc fingers"/>
    <property type="match status" value="1"/>
</dbReference>
<protein>
    <recommendedName>
        <fullName evidence="7">C2H2-type domain-containing protein</fullName>
    </recommendedName>
</protein>